<reference evidence="4 5" key="1">
    <citation type="submission" date="2017-12" db="EMBL/GenBank/DDBJ databases">
        <title>Sequencing, de novo assembly and annotation of complete genome of a new Thraustochytrid species, strain FCC1311.</title>
        <authorList>
            <person name="Sedici K."/>
            <person name="Godart F."/>
            <person name="Aiese Cigliano R."/>
            <person name="Sanseverino W."/>
            <person name="Barakat M."/>
            <person name="Ortet P."/>
            <person name="Marechal E."/>
            <person name="Cagnac O."/>
            <person name="Amato A."/>
        </authorList>
    </citation>
    <scope>NUCLEOTIDE SEQUENCE [LARGE SCALE GENOMIC DNA]</scope>
</reference>
<keyword evidence="1" id="KW-0175">Coiled coil</keyword>
<evidence type="ECO:0000256" key="2">
    <source>
        <dbReference type="SAM" id="MobiDB-lite"/>
    </source>
</evidence>
<dbReference type="SUPFAM" id="SSF56112">
    <property type="entry name" value="Protein kinase-like (PK-like)"/>
    <property type="match status" value="1"/>
</dbReference>
<dbReference type="Proteomes" id="UP000241890">
    <property type="component" value="Unassembled WGS sequence"/>
</dbReference>
<feature type="coiled-coil region" evidence="1">
    <location>
        <begin position="735"/>
        <end position="762"/>
    </location>
</feature>
<comment type="caution">
    <text evidence="4">The sequence shown here is derived from an EMBL/GenBank/DDBJ whole genome shotgun (WGS) entry which is preliminary data.</text>
</comment>
<dbReference type="GO" id="GO:0005524">
    <property type="term" value="F:ATP binding"/>
    <property type="evidence" value="ECO:0007669"/>
    <property type="project" value="InterPro"/>
</dbReference>
<evidence type="ECO:0000313" key="4">
    <source>
        <dbReference type="EMBL" id="GBG24178.1"/>
    </source>
</evidence>
<dbReference type="Pfam" id="PF13676">
    <property type="entry name" value="TIR_2"/>
    <property type="match status" value="1"/>
</dbReference>
<organism evidence="4 5">
    <name type="scientific">Hondaea fermentalgiana</name>
    <dbReference type="NCBI Taxonomy" id="2315210"/>
    <lineage>
        <taxon>Eukaryota</taxon>
        <taxon>Sar</taxon>
        <taxon>Stramenopiles</taxon>
        <taxon>Bigyra</taxon>
        <taxon>Labyrinthulomycetes</taxon>
        <taxon>Thraustochytrida</taxon>
        <taxon>Thraustochytriidae</taxon>
        <taxon>Hondaea</taxon>
    </lineage>
</organism>
<protein>
    <submittedName>
        <fullName evidence="4">Protein kinase, putative</fullName>
    </submittedName>
</protein>
<dbReference type="Pfam" id="PF00069">
    <property type="entry name" value="Pkinase"/>
    <property type="match status" value="1"/>
</dbReference>
<dbReference type="Gene3D" id="3.40.50.10140">
    <property type="entry name" value="Toll/interleukin-1 receptor homology (TIR) domain"/>
    <property type="match status" value="1"/>
</dbReference>
<keyword evidence="5" id="KW-1185">Reference proteome</keyword>
<dbReference type="GO" id="GO:0004674">
    <property type="term" value="F:protein serine/threonine kinase activity"/>
    <property type="evidence" value="ECO:0007669"/>
    <property type="project" value="TreeGrafter"/>
</dbReference>
<dbReference type="EMBL" id="BEYU01000004">
    <property type="protein sequence ID" value="GBG24178.1"/>
    <property type="molecule type" value="Genomic_DNA"/>
</dbReference>
<feature type="region of interest" description="Disordered" evidence="2">
    <location>
        <begin position="488"/>
        <end position="508"/>
    </location>
</feature>
<keyword evidence="4" id="KW-0418">Kinase</keyword>
<proteinExistence type="predicted"/>
<dbReference type="InterPro" id="IPR011009">
    <property type="entry name" value="Kinase-like_dom_sf"/>
</dbReference>
<evidence type="ECO:0000313" key="5">
    <source>
        <dbReference type="Proteomes" id="UP000241890"/>
    </source>
</evidence>
<dbReference type="InterPro" id="IPR000719">
    <property type="entry name" value="Prot_kinase_dom"/>
</dbReference>
<gene>
    <name evidence="4" type="ORF">FCC1311_003962</name>
</gene>
<feature type="domain" description="Protein kinase" evidence="3">
    <location>
        <begin position="212"/>
        <end position="541"/>
    </location>
</feature>
<dbReference type="SUPFAM" id="SSF52200">
    <property type="entry name" value="Toll/Interleukin receptor TIR domain"/>
    <property type="match status" value="1"/>
</dbReference>
<feature type="region of interest" description="Disordered" evidence="2">
    <location>
        <begin position="549"/>
        <end position="568"/>
    </location>
</feature>
<dbReference type="OrthoDB" id="193242at2759"/>
<dbReference type="InterPro" id="IPR035897">
    <property type="entry name" value="Toll_tir_struct_dom_sf"/>
</dbReference>
<dbReference type="PROSITE" id="PS50011">
    <property type="entry name" value="PROTEIN_KINASE_DOM"/>
    <property type="match status" value="1"/>
</dbReference>
<dbReference type="InParanoid" id="A0A2R5G363"/>
<feature type="compositionally biased region" description="Basic and acidic residues" evidence="2">
    <location>
        <begin position="557"/>
        <end position="568"/>
    </location>
</feature>
<dbReference type="Gene3D" id="1.10.510.10">
    <property type="entry name" value="Transferase(Phosphotransferase) domain 1"/>
    <property type="match status" value="1"/>
</dbReference>
<dbReference type="GO" id="GO:0044773">
    <property type="term" value="P:mitotic DNA damage checkpoint signaling"/>
    <property type="evidence" value="ECO:0007669"/>
    <property type="project" value="TreeGrafter"/>
</dbReference>
<keyword evidence="4" id="KW-0808">Transferase</keyword>
<dbReference type="PANTHER" id="PTHR44167">
    <property type="entry name" value="OVARIAN-SPECIFIC SERINE/THREONINE-PROTEIN KINASE LOK-RELATED"/>
    <property type="match status" value="1"/>
</dbReference>
<dbReference type="AlphaFoldDB" id="A0A2R5G363"/>
<name>A0A2R5G363_9STRA</name>
<dbReference type="PANTHER" id="PTHR44167:SF24">
    <property type="entry name" value="SERINE_THREONINE-PROTEIN KINASE CHK2"/>
    <property type="match status" value="1"/>
</dbReference>
<evidence type="ECO:0000256" key="1">
    <source>
        <dbReference type="SAM" id="Coils"/>
    </source>
</evidence>
<dbReference type="InterPro" id="IPR000157">
    <property type="entry name" value="TIR_dom"/>
</dbReference>
<evidence type="ECO:0000259" key="3">
    <source>
        <dbReference type="PROSITE" id="PS50011"/>
    </source>
</evidence>
<sequence>MRSIGDNEIGTAGYEHLARLLDKNFTLTSLSDTPDIPEPLTFEDLWSRKVGEEEDGEAIWEPLTRSERVQEIREYLLDEPGLRWTAAAHDLASEHAHIFAVFLSMLVTHDPDVALPLDDYELWLQHVERKEDDDAVPIIHALLDCRPGGTEFALPEDFLEHFITAKLRLKDGLALMASEDKSGRSARSLALANKKTKTWAKDYGTYLGRYEIAEGPPVHESKTCAVHFATDIRTNKPVAIKIMREKKQYDREIEARESKDGNQLQGCLTLLNREKKKDRKLLDKEMCLVMPRGTRSLFEAINTERFAGRDLDKIREISYQIASALQSLHTSGRIHGDIKPRNAVRTSASSANTFVEDSKKGRQMVSTAWRKSPTGEGLDRKEEWELIDLDASVVIGSEVSEKASTGYIPPEVARFMFDGDEAPNGDTSQDVWGFGVLLYQLLSGTKLFMVDESDDNLVHSRDKYELMNWLGLDEERIKRIKQRKGVKGCARRGSSPARGAENGLSGDESEIEAARDLVRVCLRGKATERLGLDEILGHPFFDKILESELDSSSETAEDSRQREQEDDKWYHNPSLMNDLLELPRYHFFLSHMQQQAAGIVKDLDAGLERNQMTAWVDMRALDITMGAMQRGVMSSQCFVMVLTTDVLFRPFCLAELKFAVDYFRSMESDLWKHIFFLAEEDERFSPWRAIEDEPWAPDTLEKEDEKSLKVQAKAEMDRATMLQDLANETDEEEFAKSCKKEARKARKKAKEFKRRLERRKLEEDLSSSLFDLSASAADGDDDISVHDSANNYKKYYETAQEALEKCYIIPYRRRHFEEEAMLRELAKLAGFKMRAPEKPRRVPELYVVGKFESNVVPILKRKLSSVSSMSMAEVVVIVLEPGCYRDVHDALGIESIDEDNELLKSKKFLAVESGWNYGGKEKEQFHVELQKKLFDHLEALSWHGSHEGGSSATSTGSVREEIPQRNYRKEHELEALILELQLRASRL</sequence>
<dbReference type="SMART" id="SM00220">
    <property type="entry name" value="S_TKc"/>
    <property type="match status" value="1"/>
</dbReference>
<dbReference type="GO" id="GO:0005634">
    <property type="term" value="C:nucleus"/>
    <property type="evidence" value="ECO:0007669"/>
    <property type="project" value="TreeGrafter"/>
</dbReference>
<accession>A0A2R5G363</accession>